<evidence type="ECO:0000313" key="9">
    <source>
        <dbReference type="EMBL" id="PVU99701.1"/>
    </source>
</evidence>
<evidence type="ECO:0000259" key="7">
    <source>
        <dbReference type="PROSITE" id="PS50179"/>
    </source>
</evidence>
<dbReference type="PANTHER" id="PTHR47180">
    <property type="entry name" value="ADP-RIBOSYLATION FACTOR-BINDING PROTEIN GGA1-RELATED"/>
    <property type="match status" value="1"/>
</dbReference>
<feature type="region of interest" description="Disordered" evidence="6">
    <location>
        <begin position="338"/>
        <end position="365"/>
    </location>
</feature>
<dbReference type="Gene3D" id="1.25.40.90">
    <property type="match status" value="1"/>
</dbReference>
<dbReference type="OrthoDB" id="2018246at2759"/>
<name>A0A2T9Z577_9FUNG</name>
<feature type="region of interest" description="Disordered" evidence="6">
    <location>
        <begin position="479"/>
        <end position="537"/>
    </location>
</feature>
<organism evidence="9 10">
    <name type="scientific">Smittium megazygosporum</name>
    <dbReference type="NCBI Taxonomy" id="133381"/>
    <lineage>
        <taxon>Eukaryota</taxon>
        <taxon>Fungi</taxon>
        <taxon>Fungi incertae sedis</taxon>
        <taxon>Zoopagomycota</taxon>
        <taxon>Kickxellomycotina</taxon>
        <taxon>Harpellomycetes</taxon>
        <taxon>Harpellales</taxon>
        <taxon>Legeriomycetaceae</taxon>
        <taxon>Smittium</taxon>
    </lineage>
</organism>
<dbReference type="Proteomes" id="UP000245609">
    <property type="component" value="Unassembled WGS sequence"/>
</dbReference>
<dbReference type="InterPro" id="IPR002014">
    <property type="entry name" value="VHS_dom"/>
</dbReference>
<dbReference type="GO" id="GO:0005829">
    <property type="term" value="C:cytosol"/>
    <property type="evidence" value="ECO:0007669"/>
    <property type="project" value="GOC"/>
</dbReference>
<protein>
    <recommendedName>
        <fullName evidence="11">VHS domain-containing protein</fullName>
    </recommendedName>
</protein>
<keyword evidence="4" id="KW-0333">Golgi apparatus</keyword>
<evidence type="ECO:0008006" key="11">
    <source>
        <dbReference type="Google" id="ProtNLM"/>
    </source>
</evidence>
<evidence type="ECO:0000256" key="2">
    <source>
        <dbReference type="ARBA" id="ARBA00022448"/>
    </source>
</evidence>
<evidence type="ECO:0000256" key="4">
    <source>
        <dbReference type="ARBA" id="ARBA00023034"/>
    </source>
</evidence>
<evidence type="ECO:0000313" key="10">
    <source>
        <dbReference type="Proteomes" id="UP000245609"/>
    </source>
</evidence>
<evidence type="ECO:0000259" key="8">
    <source>
        <dbReference type="PROSITE" id="PS50909"/>
    </source>
</evidence>
<evidence type="ECO:0000256" key="5">
    <source>
        <dbReference type="ARBA" id="ARBA00053552"/>
    </source>
</evidence>
<dbReference type="GO" id="GO:0005802">
    <property type="term" value="C:trans-Golgi network"/>
    <property type="evidence" value="ECO:0007669"/>
    <property type="project" value="TreeGrafter"/>
</dbReference>
<dbReference type="InterPro" id="IPR008942">
    <property type="entry name" value="ENTH_VHS"/>
</dbReference>
<comment type="function">
    <text evidence="5">May play a role in the regulation of membrane traffic through the trans-Golgi network.</text>
</comment>
<dbReference type="GO" id="GO:0043328">
    <property type="term" value="P:protein transport to vacuole involved in ubiquitin-dependent protein catabolic process via the multivesicular body sorting pathway"/>
    <property type="evidence" value="ECO:0007669"/>
    <property type="project" value="TreeGrafter"/>
</dbReference>
<feature type="compositionally biased region" description="Polar residues" evidence="6">
    <location>
        <begin position="342"/>
        <end position="364"/>
    </location>
</feature>
<evidence type="ECO:0000256" key="1">
    <source>
        <dbReference type="ARBA" id="ARBA00004601"/>
    </source>
</evidence>
<dbReference type="Gene3D" id="1.20.58.160">
    <property type="match status" value="1"/>
</dbReference>
<feature type="compositionally biased region" description="Polar residues" evidence="6">
    <location>
        <begin position="522"/>
        <end position="537"/>
    </location>
</feature>
<sequence>MSFNLQQALDDLLKPPTKLQSMIDQACSLDRTRQDLALNLEICDYVNQKKANNPHEAVFSLLPYINSKSQKQALLALGLLDNLVKNCGHAVHFQIASKDFLNSLVRKFPEFQPEWRYTLCENSRYKEDLVKIKDMCNLLKRKRWRFPEYCSDNSAIILGPQNTVKSQQELENEDLEAMQAKLQELLRRATPHDLREANKLMKIITGYERTSKKFDYDKQFSDELDSLETKAELLKDIIQNMDPYERLDETGQELASACVSNINKISKLTDEYKLALEDLDLDESNNDSEEYHIYTRLNTLHSLLVEVIKAVNDIGNGIPPSFTENVQSESLIMLGDDEDDGASSNIASSSMQNTPDLLSQNPSEAKTKNVKADLLGLDFMDATSSASPILAPLKSSSNPGPSVKSDLLGLNGSSQTNSYKPNYNVDLKGLSIGNTNSVSPGQPLKYDFNKQTVSENPSLKKKPDLFDFGNILETGVSSKTQVETTGTPKTQKDSTSGSLATSTNSSAIEFTSSNASGPKPSQPDSNTGTVSNLIDLL</sequence>
<dbReference type="PANTHER" id="PTHR47180:SF1">
    <property type="entry name" value="ADP-RIBOSYLATION FACTOR-BINDING PROTEIN GGA1-RELATED"/>
    <property type="match status" value="1"/>
</dbReference>
<dbReference type="PROSITE" id="PS50909">
    <property type="entry name" value="GAT"/>
    <property type="match status" value="1"/>
</dbReference>
<feature type="domain" description="GAT" evidence="8">
    <location>
        <begin position="175"/>
        <end position="302"/>
    </location>
</feature>
<feature type="domain" description="VHS" evidence="7">
    <location>
        <begin position="26"/>
        <end position="147"/>
    </location>
</feature>
<dbReference type="InterPro" id="IPR052653">
    <property type="entry name" value="ARF-binding"/>
</dbReference>
<gene>
    <name evidence="9" type="ORF">BB560_005462</name>
</gene>
<keyword evidence="3" id="KW-0653">Protein transport</keyword>
<comment type="caution">
    <text evidence="9">The sequence shown here is derived from an EMBL/GenBank/DDBJ whole genome shotgun (WGS) entry which is preliminary data.</text>
</comment>
<dbReference type="AlphaFoldDB" id="A0A2T9Z577"/>
<evidence type="ECO:0000256" key="6">
    <source>
        <dbReference type="SAM" id="MobiDB-lite"/>
    </source>
</evidence>
<reference evidence="9 10" key="1">
    <citation type="journal article" date="2018" name="MBio">
        <title>Comparative Genomics Reveals the Core Gene Toolbox for the Fungus-Insect Symbiosis.</title>
        <authorList>
            <person name="Wang Y."/>
            <person name="Stata M."/>
            <person name="Wang W."/>
            <person name="Stajich J.E."/>
            <person name="White M.M."/>
            <person name="Moncalvo J.M."/>
        </authorList>
    </citation>
    <scope>NUCLEOTIDE SEQUENCE [LARGE SCALE GENOMIC DNA]</scope>
    <source>
        <strain evidence="9 10">SC-DP-2</strain>
    </source>
</reference>
<dbReference type="InterPro" id="IPR038425">
    <property type="entry name" value="GAT_sf"/>
</dbReference>
<dbReference type="FunFam" id="1.25.40.90:FF:000008">
    <property type="entry name" value="VHS domain protein"/>
    <property type="match status" value="1"/>
</dbReference>
<dbReference type="Pfam" id="PF00790">
    <property type="entry name" value="VHS"/>
    <property type="match status" value="1"/>
</dbReference>
<dbReference type="GO" id="GO:0043130">
    <property type="term" value="F:ubiquitin binding"/>
    <property type="evidence" value="ECO:0007669"/>
    <property type="project" value="InterPro"/>
</dbReference>
<accession>A0A2T9Z577</accession>
<keyword evidence="10" id="KW-1185">Reference proteome</keyword>
<comment type="subcellular location">
    <subcellularLocation>
        <location evidence="1">Golgi apparatus</location>
        <location evidence="1">trans-Golgi network</location>
    </subcellularLocation>
</comment>
<dbReference type="GO" id="GO:0006896">
    <property type="term" value="P:Golgi to vacuole transport"/>
    <property type="evidence" value="ECO:0007669"/>
    <property type="project" value="UniProtKB-ARBA"/>
</dbReference>
<keyword evidence="2" id="KW-0813">Transport</keyword>
<dbReference type="SMART" id="SM00288">
    <property type="entry name" value="VHS"/>
    <property type="match status" value="1"/>
</dbReference>
<proteinExistence type="predicted"/>
<dbReference type="GO" id="GO:0035091">
    <property type="term" value="F:phosphatidylinositol binding"/>
    <property type="evidence" value="ECO:0007669"/>
    <property type="project" value="InterPro"/>
</dbReference>
<evidence type="ECO:0000256" key="3">
    <source>
        <dbReference type="ARBA" id="ARBA00022927"/>
    </source>
</evidence>
<dbReference type="STRING" id="133381.A0A2T9Z577"/>
<feature type="compositionally biased region" description="Polar residues" evidence="6">
    <location>
        <begin position="479"/>
        <end position="516"/>
    </location>
</feature>
<dbReference type="SUPFAM" id="SSF89009">
    <property type="entry name" value="GAT-like domain"/>
    <property type="match status" value="1"/>
</dbReference>
<dbReference type="EMBL" id="MBFS01002232">
    <property type="protein sequence ID" value="PVU99701.1"/>
    <property type="molecule type" value="Genomic_DNA"/>
</dbReference>
<dbReference type="PROSITE" id="PS50179">
    <property type="entry name" value="VHS"/>
    <property type="match status" value="1"/>
</dbReference>
<dbReference type="GO" id="GO:0006895">
    <property type="term" value="P:Golgi to endosome transport"/>
    <property type="evidence" value="ECO:0007669"/>
    <property type="project" value="TreeGrafter"/>
</dbReference>
<dbReference type="InterPro" id="IPR004152">
    <property type="entry name" value="GAT_dom"/>
</dbReference>
<dbReference type="SUPFAM" id="SSF48464">
    <property type="entry name" value="ENTH/VHS domain"/>
    <property type="match status" value="1"/>
</dbReference>
<feature type="region of interest" description="Disordered" evidence="6">
    <location>
        <begin position="390"/>
        <end position="418"/>
    </location>
</feature>